<comment type="subcellular location">
    <subcellularLocation>
        <location evidence="1">Membrane</location>
        <topology evidence="1">Single-pass type I membrane protein</topology>
    </subcellularLocation>
</comment>
<feature type="binding site" evidence="19">
    <location>
        <position position="180"/>
    </location>
    <ligand>
        <name>ATP</name>
        <dbReference type="ChEBI" id="CHEBI:30616"/>
    </ligand>
</feature>
<dbReference type="InterPro" id="IPR000719">
    <property type="entry name" value="Prot_kinase_dom"/>
</dbReference>
<dbReference type="FunFam" id="3.80.10.10:FF:000383">
    <property type="entry name" value="Leucine-rich repeat receptor protein kinase EMS1"/>
    <property type="match status" value="1"/>
</dbReference>
<dbReference type="InterPro" id="IPR001611">
    <property type="entry name" value="Leu-rich_rpt"/>
</dbReference>
<comment type="caution">
    <text evidence="21">The sequence shown here is derived from an EMBL/GenBank/DDBJ whole genome shotgun (WGS) entry which is preliminary data.</text>
</comment>
<evidence type="ECO:0000256" key="14">
    <source>
        <dbReference type="ARBA" id="ARBA00023136"/>
    </source>
</evidence>
<dbReference type="EC" id="2.7.11.1" evidence="2"/>
<dbReference type="SUPFAM" id="SSF56112">
    <property type="entry name" value="Protein kinase-like (PK-like)"/>
    <property type="match status" value="1"/>
</dbReference>
<keyword evidence="5" id="KW-0433">Leucine-rich repeat</keyword>
<feature type="domain" description="Protein kinase" evidence="20">
    <location>
        <begin position="152"/>
        <end position="337"/>
    </location>
</feature>
<dbReference type="AlphaFoldDB" id="A0ABD1MPK4"/>
<evidence type="ECO:0000256" key="10">
    <source>
        <dbReference type="ARBA" id="ARBA00022741"/>
    </source>
</evidence>
<dbReference type="EMBL" id="JBGMDY010000004">
    <property type="protein sequence ID" value="KAL2337458.1"/>
    <property type="molecule type" value="Genomic_DNA"/>
</dbReference>
<dbReference type="Proteomes" id="UP001603857">
    <property type="component" value="Unassembled WGS sequence"/>
</dbReference>
<dbReference type="GO" id="GO:0004674">
    <property type="term" value="F:protein serine/threonine kinase activity"/>
    <property type="evidence" value="ECO:0007669"/>
    <property type="project" value="UniProtKB-KW"/>
</dbReference>
<evidence type="ECO:0000256" key="12">
    <source>
        <dbReference type="ARBA" id="ARBA00022840"/>
    </source>
</evidence>
<keyword evidence="12 19" id="KW-0067">ATP-binding</keyword>
<evidence type="ECO:0000256" key="7">
    <source>
        <dbReference type="ARBA" id="ARBA00022692"/>
    </source>
</evidence>
<dbReference type="InterPro" id="IPR051420">
    <property type="entry name" value="Ser_Thr_Kinases_DiverseReg"/>
</dbReference>
<dbReference type="InterPro" id="IPR008266">
    <property type="entry name" value="Tyr_kinase_AS"/>
</dbReference>
<keyword evidence="15" id="KW-0675">Receptor</keyword>
<evidence type="ECO:0000256" key="15">
    <source>
        <dbReference type="ARBA" id="ARBA00023170"/>
    </source>
</evidence>
<evidence type="ECO:0000256" key="18">
    <source>
        <dbReference type="ARBA" id="ARBA00048679"/>
    </source>
</evidence>
<keyword evidence="7" id="KW-0812">Transmembrane</keyword>
<dbReference type="PANTHER" id="PTHR48005">
    <property type="entry name" value="LEUCINE RICH REPEAT KINASE 2"/>
    <property type="match status" value="1"/>
</dbReference>
<dbReference type="Gene3D" id="1.10.510.10">
    <property type="entry name" value="Transferase(Phosphotransferase) domain 1"/>
    <property type="match status" value="1"/>
</dbReference>
<keyword evidence="16" id="KW-0325">Glycoprotein</keyword>
<accession>A0ABD1MPK4</accession>
<comment type="catalytic activity">
    <reaction evidence="17">
        <text>L-threonyl-[protein] + ATP = O-phospho-L-threonyl-[protein] + ADP + H(+)</text>
        <dbReference type="Rhea" id="RHEA:46608"/>
        <dbReference type="Rhea" id="RHEA-COMP:11060"/>
        <dbReference type="Rhea" id="RHEA-COMP:11605"/>
        <dbReference type="ChEBI" id="CHEBI:15378"/>
        <dbReference type="ChEBI" id="CHEBI:30013"/>
        <dbReference type="ChEBI" id="CHEBI:30616"/>
        <dbReference type="ChEBI" id="CHEBI:61977"/>
        <dbReference type="ChEBI" id="CHEBI:456216"/>
        <dbReference type="EC" id="2.7.11.1"/>
    </reaction>
</comment>
<evidence type="ECO:0000256" key="8">
    <source>
        <dbReference type="ARBA" id="ARBA00022729"/>
    </source>
</evidence>
<dbReference type="PANTHER" id="PTHR48005:SF16">
    <property type="entry name" value="MDIS1-INTERACTING RECEPTOR LIKE KINASE 2-LIKE ISOFORM X1"/>
    <property type="match status" value="1"/>
</dbReference>
<dbReference type="FunFam" id="3.30.200.20:FF:000309">
    <property type="entry name" value="Leucine-rich repeat receptor protein kinase MSP1"/>
    <property type="match status" value="1"/>
</dbReference>
<evidence type="ECO:0000313" key="22">
    <source>
        <dbReference type="Proteomes" id="UP001603857"/>
    </source>
</evidence>
<evidence type="ECO:0000259" key="20">
    <source>
        <dbReference type="PROSITE" id="PS50011"/>
    </source>
</evidence>
<evidence type="ECO:0000256" key="13">
    <source>
        <dbReference type="ARBA" id="ARBA00022989"/>
    </source>
</evidence>
<keyword evidence="10 19" id="KW-0547">Nucleotide-binding</keyword>
<keyword evidence="9" id="KW-0677">Repeat</keyword>
<evidence type="ECO:0000313" key="21">
    <source>
        <dbReference type="EMBL" id="KAL2337458.1"/>
    </source>
</evidence>
<name>A0ABD1MPK4_9FABA</name>
<reference evidence="21 22" key="1">
    <citation type="submission" date="2024-08" db="EMBL/GenBank/DDBJ databases">
        <title>Insights into the chromosomal genome structure of Flemingia macrophylla.</title>
        <authorList>
            <person name="Ding Y."/>
            <person name="Zhao Y."/>
            <person name="Bi W."/>
            <person name="Wu M."/>
            <person name="Zhao G."/>
            <person name="Gong Y."/>
            <person name="Li W."/>
            <person name="Zhang P."/>
        </authorList>
    </citation>
    <scope>NUCLEOTIDE SEQUENCE [LARGE SCALE GENOMIC DNA]</scope>
    <source>
        <strain evidence="21">DYQJB</strain>
        <tissue evidence="21">Leaf</tissue>
    </source>
</reference>
<dbReference type="Gene3D" id="3.80.10.10">
    <property type="entry name" value="Ribonuclease Inhibitor"/>
    <property type="match status" value="2"/>
</dbReference>
<protein>
    <recommendedName>
        <fullName evidence="2">non-specific serine/threonine protein kinase</fullName>
        <ecNumber evidence="2">2.7.11.1</ecNumber>
    </recommendedName>
</protein>
<evidence type="ECO:0000256" key="4">
    <source>
        <dbReference type="ARBA" id="ARBA00022553"/>
    </source>
</evidence>
<keyword evidence="4" id="KW-0597">Phosphoprotein</keyword>
<evidence type="ECO:0000256" key="11">
    <source>
        <dbReference type="ARBA" id="ARBA00022777"/>
    </source>
</evidence>
<evidence type="ECO:0000256" key="9">
    <source>
        <dbReference type="ARBA" id="ARBA00022737"/>
    </source>
</evidence>
<evidence type="ECO:0000256" key="17">
    <source>
        <dbReference type="ARBA" id="ARBA00047899"/>
    </source>
</evidence>
<dbReference type="GO" id="GO:0016020">
    <property type="term" value="C:membrane"/>
    <property type="evidence" value="ECO:0007669"/>
    <property type="project" value="UniProtKB-SubCell"/>
</dbReference>
<dbReference type="Gene3D" id="3.30.200.20">
    <property type="entry name" value="Phosphorylase Kinase, domain 1"/>
    <property type="match status" value="1"/>
</dbReference>
<dbReference type="InterPro" id="IPR011009">
    <property type="entry name" value="Kinase-like_dom_sf"/>
</dbReference>
<keyword evidence="3" id="KW-0723">Serine/threonine-protein kinase</keyword>
<evidence type="ECO:0000256" key="19">
    <source>
        <dbReference type="PROSITE-ProRule" id="PRU10141"/>
    </source>
</evidence>
<evidence type="ECO:0000256" key="3">
    <source>
        <dbReference type="ARBA" id="ARBA00022527"/>
    </source>
</evidence>
<comment type="catalytic activity">
    <reaction evidence="18">
        <text>L-seryl-[protein] + ATP = O-phospho-L-seryl-[protein] + ADP + H(+)</text>
        <dbReference type="Rhea" id="RHEA:17989"/>
        <dbReference type="Rhea" id="RHEA-COMP:9863"/>
        <dbReference type="Rhea" id="RHEA-COMP:11604"/>
        <dbReference type="ChEBI" id="CHEBI:15378"/>
        <dbReference type="ChEBI" id="CHEBI:29999"/>
        <dbReference type="ChEBI" id="CHEBI:30616"/>
        <dbReference type="ChEBI" id="CHEBI:83421"/>
        <dbReference type="ChEBI" id="CHEBI:456216"/>
        <dbReference type="EC" id="2.7.11.1"/>
    </reaction>
</comment>
<dbReference type="PROSITE" id="PS00107">
    <property type="entry name" value="PROTEIN_KINASE_ATP"/>
    <property type="match status" value="1"/>
</dbReference>
<keyword evidence="22" id="KW-1185">Reference proteome</keyword>
<keyword evidence="6" id="KW-0808">Transferase</keyword>
<evidence type="ECO:0000256" key="1">
    <source>
        <dbReference type="ARBA" id="ARBA00004479"/>
    </source>
</evidence>
<keyword evidence="8" id="KW-0732">Signal</keyword>
<dbReference type="GO" id="GO:0005524">
    <property type="term" value="F:ATP binding"/>
    <property type="evidence" value="ECO:0007669"/>
    <property type="project" value="UniProtKB-UniRule"/>
</dbReference>
<dbReference type="Pfam" id="PF00069">
    <property type="entry name" value="Pkinase"/>
    <property type="match status" value="1"/>
</dbReference>
<proteinExistence type="predicted"/>
<evidence type="ECO:0000256" key="16">
    <source>
        <dbReference type="ARBA" id="ARBA00023180"/>
    </source>
</evidence>
<sequence length="337" mass="37719">MGLTGTIPQEISSLKNLTVLDLSSNRLHGLIPSEIANVLTLEKVDISHNNLTGSILPLINQCPNISKVDLSYNLLNGSINSQISCIYDLNLSHNFLSGEVPYLLARYHMLDSLDLSYNNFTGVSTKNGDLFSIWNYDGQIAFEDIIEATEDFDIKYCIGTGGYGSVYRAQLPSGKIVALKKLHQMESHNPAFVKSFSNEVKMLTKIYHRNIIKLHGYFLHNRCMFLVYQYMEKGSLFYVLNNDAEAKELNWSTRVNVIKGVACALSYMHHDCIPPIIHRDVTSTNVLLNSQLKAIVSDFGTTRLLNPDFSNQTWVAGTYGYIAPGEVSSSNISEIYL</sequence>
<evidence type="ECO:0000256" key="2">
    <source>
        <dbReference type="ARBA" id="ARBA00012513"/>
    </source>
</evidence>
<dbReference type="PROSITE" id="PS50011">
    <property type="entry name" value="PROTEIN_KINASE_DOM"/>
    <property type="match status" value="1"/>
</dbReference>
<dbReference type="InterPro" id="IPR017441">
    <property type="entry name" value="Protein_kinase_ATP_BS"/>
</dbReference>
<organism evidence="21 22">
    <name type="scientific">Flemingia macrophylla</name>
    <dbReference type="NCBI Taxonomy" id="520843"/>
    <lineage>
        <taxon>Eukaryota</taxon>
        <taxon>Viridiplantae</taxon>
        <taxon>Streptophyta</taxon>
        <taxon>Embryophyta</taxon>
        <taxon>Tracheophyta</taxon>
        <taxon>Spermatophyta</taxon>
        <taxon>Magnoliopsida</taxon>
        <taxon>eudicotyledons</taxon>
        <taxon>Gunneridae</taxon>
        <taxon>Pentapetalae</taxon>
        <taxon>rosids</taxon>
        <taxon>fabids</taxon>
        <taxon>Fabales</taxon>
        <taxon>Fabaceae</taxon>
        <taxon>Papilionoideae</taxon>
        <taxon>50 kb inversion clade</taxon>
        <taxon>NPAAA clade</taxon>
        <taxon>indigoferoid/millettioid clade</taxon>
        <taxon>Phaseoleae</taxon>
        <taxon>Flemingia</taxon>
    </lineage>
</organism>
<dbReference type="PROSITE" id="PS00109">
    <property type="entry name" value="PROTEIN_KINASE_TYR"/>
    <property type="match status" value="1"/>
</dbReference>
<dbReference type="SUPFAM" id="SSF52058">
    <property type="entry name" value="L domain-like"/>
    <property type="match status" value="1"/>
</dbReference>
<gene>
    <name evidence="21" type="ORF">Fmac_011904</name>
</gene>
<dbReference type="Pfam" id="PF00560">
    <property type="entry name" value="LRR_1"/>
    <property type="match status" value="2"/>
</dbReference>
<evidence type="ECO:0000256" key="6">
    <source>
        <dbReference type="ARBA" id="ARBA00022679"/>
    </source>
</evidence>
<keyword evidence="13" id="KW-1133">Transmembrane helix</keyword>
<keyword evidence="14" id="KW-0472">Membrane</keyword>
<dbReference type="InterPro" id="IPR032675">
    <property type="entry name" value="LRR_dom_sf"/>
</dbReference>
<keyword evidence="11" id="KW-0418">Kinase</keyword>
<evidence type="ECO:0000256" key="5">
    <source>
        <dbReference type="ARBA" id="ARBA00022614"/>
    </source>
</evidence>